<dbReference type="AlphaFoldDB" id="A0A0C2X8Z3"/>
<evidence type="ECO:0000313" key="1">
    <source>
        <dbReference type="EMBL" id="KIL65238.1"/>
    </source>
</evidence>
<accession>A0A0C2X8Z3</accession>
<dbReference type="EMBL" id="KN818243">
    <property type="protein sequence ID" value="KIL65238.1"/>
    <property type="molecule type" value="Genomic_DNA"/>
</dbReference>
<protein>
    <submittedName>
        <fullName evidence="1">Uncharacterized protein</fullName>
    </submittedName>
</protein>
<dbReference type="HOGENOM" id="CLU_3068138_0_0_1"/>
<gene>
    <name evidence="1" type="ORF">M378DRAFT_162172</name>
</gene>
<organism evidence="1 2">
    <name type="scientific">Amanita muscaria (strain Koide BX008)</name>
    <dbReference type="NCBI Taxonomy" id="946122"/>
    <lineage>
        <taxon>Eukaryota</taxon>
        <taxon>Fungi</taxon>
        <taxon>Dikarya</taxon>
        <taxon>Basidiomycota</taxon>
        <taxon>Agaricomycotina</taxon>
        <taxon>Agaricomycetes</taxon>
        <taxon>Agaricomycetidae</taxon>
        <taxon>Agaricales</taxon>
        <taxon>Pluteineae</taxon>
        <taxon>Amanitaceae</taxon>
        <taxon>Amanita</taxon>
    </lineage>
</organism>
<dbReference type="Proteomes" id="UP000054549">
    <property type="component" value="Unassembled WGS sequence"/>
</dbReference>
<name>A0A0C2X8Z3_AMAMK</name>
<reference evidence="1 2" key="1">
    <citation type="submission" date="2014-04" db="EMBL/GenBank/DDBJ databases">
        <title>Evolutionary Origins and Diversification of the Mycorrhizal Mutualists.</title>
        <authorList>
            <consortium name="DOE Joint Genome Institute"/>
            <consortium name="Mycorrhizal Genomics Consortium"/>
            <person name="Kohler A."/>
            <person name="Kuo A."/>
            <person name="Nagy L.G."/>
            <person name="Floudas D."/>
            <person name="Copeland A."/>
            <person name="Barry K.W."/>
            <person name="Cichocki N."/>
            <person name="Veneault-Fourrey C."/>
            <person name="LaButti K."/>
            <person name="Lindquist E.A."/>
            <person name="Lipzen A."/>
            <person name="Lundell T."/>
            <person name="Morin E."/>
            <person name="Murat C."/>
            <person name="Riley R."/>
            <person name="Ohm R."/>
            <person name="Sun H."/>
            <person name="Tunlid A."/>
            <person name="Henrissat B."/>
            <person name="Grigoriev I.V."/>
            <person name="Hibbett D.S."/>
            <person name="Martin F."/>
        </authorList>
    </citation>
    <scope>NUCLEOTIDE SEQUENCE [LARGE SCALE GENOMIC DNA]</scope>
    <source>
        <strain evidence="1 2">Koide BX008</strain>
    </source>
</reference>
<evidence type="ECO:0000313" key="2">
    <source>
        <dbReference type="Proteomes" id="UP000054549"/>
    </source>
</evidence>
<keyword evidence="2" id="KW-1185">Reference proteome</keyword>
<dbReference type="InParanoid" id="A0A0C2X8Z3"/>
<sequence>MRRAWVEKAHGMYEFKLDGEANAEKMKDEYKAKSRRRTMKMACTITKNPIKAK</sequence>
<proteinExistence type="predicted"/>